<dbReference type="EMBL" id="BTGU01000013">
    <property type="protein sequence ID" value="GMN41998.1"/>
    <property type="molecule type" value="Genomic_DNA"/>
</dbReference>
<organism evidence="2 3">
    <name type="scientific">Ficus carica</name>
    <name type="common">Common fig</name>
    <dbReference type="NCBI Taxonomy" id="3494"/>
    <lineage>
        <taxon>Eukaryota</taxon>
        <taxon>Viridiplantae</taxon>
        <taxon>Streptophyta</taxon>
        <taxon>Embryophyta</taxon>
        <taxon>Tracheophyta</taxon>
        <taxon>Spermatophyta</taxon>
        <taxon>Magnoliopsida</taxon>
        <taxon>eudicotyledons</taxon>
        <taxon>Gunneridae</taxon>
        <taxon>Pentapetalae</taxon>
        <taxon>rosids</taxon>
        <taxon>fabids</taxon>
        <taxon>Rosales</taxon>
        <taxon>Moraceae</taxon>
        <taxon>Ficeae</taxon>
        <taxon>Ficus</taxon>
    </lineage>
</organism>
<proteinExistence type="predicted"/>
<name>A0AA88AA33_FICCA</name>
<dbReference type="Proteomes" id="UP001187192">
    <property type="component" value="Unassembled WGS sequence"/>
</dbReference>
<accession>A0AA88AA33</accession>
<dbReference type="AlphaFoldDB" id="A0AA88AA33"/>
<keyword evidence="3" id="KW-1185">Reference proteome</keyword>
<comment type="caution">
    <text evidence="2">The sequence shown here is derived from an EMBL/GenBank/DDBJ whole genome shotgun (WGS) entry which is preliminary data.</text>
</comment>
<evidence type="ECO:0000256" key="1">
    <source>
        <dbReference type="SAM" id="MobiDB-lite"/>
    </source>
</evidence>
<evidence type="ECO:0000313" key="2">
    <source>
        <dbReference type="EMBL" id="GMN41998.1"/>
    </source>
</evidence>
<feature type="compositionally biased region" description="Low complexity" evidence="1">
    <location>
        <begin position="16"/>
        <end position="25"/>
    </location>
</feature>
<feature type="region of interest" description="Disordered" evidence="1">
    <location>
        <begin position="1"/>
        <end position="97"/>
    </location>
</feature>
<feature type="compositionally biased region" description="Basic and acidic residues" evidence="1">
    <location>
        <begin position="1"/>
        <end position="10"/>
    </location>
</feature>
<reference evidence="2" key="1">
    <citation type="submission" date="2023-07" db="EMBL/GenBank/DDBJ databases">
        <title>draft genome sequence of fig (Ficus carica).</title>
        <authorList>
            <person name="Takahashi T."/>
            <person name="Nishimura K."/>
        </authorList>
    </citation>
    <scope>NUCLEOTIDE SEQUENCE</scope>
</reference>
<gene>
    <name evidence="2" type="ORF">TIFTF001_011217</name>
</gene>
<sequence length="97" mass="11027">MHCRDGDGERRRQRKSSSSSLSSSSATNFTTARQTKIGEDGSCKPTVKRSKKRCDHDENAHQKITMSRFRDSRPKRRSNWVRSAVGNSVLSPEMKKT</sequence>
<evidence type="ECO:0000313" key="3">
    <source>
        <dbReference type="Proteomes" id="UP001187192"/>
    </source>
</evidence>
<protein>
    <submittedName>
        <fullName evidence="2">Uncharacterized protein</fullName>
    </submittedName>
</protein>